<evidence type="ECO:0000256" key="7">
    <source>
        <dbReference type="SAM" id="Phobius"/>
    </source>
</evidence>
<feature type="transmembrane region" description="Helical" evidence="7">
    <location>
        <begin position="71"/>
        <end position="92"/>
    </location>
</feature>
<dbReference type="EMBL" id="FOAP01000002">
    <property type="protein sequence ID" value="SEK67274.1"/>
    <property type="molecule type" value="Genomic_DNA"/>
</dbReference>
<keyword evidence="4 7" id="KW-0812">Transmembrane</keyword>
<dbReference type="AlphaFoldDB" id="A0A1H7IYJ1"/>
<dbReference type="GO" id="GO:0005886">
    <property type="term" value="C:plasma membrane"/>
    <property type="evidence" value="ECO:0007669"/>
    <property type="project" value="UniProtKB-SubCell"/>
</dbReference>
<sequence>MLVPLGAALSLLPFASTGLALVGGGAVALTVGNPYAKHTRRAMPVLLSLAVVGLGAGMDLRAVVHAGAQGLVTTLVSISVCLLLGTVLARMFRVSRSVGLLISIGTAICGGSAIAAVVPVLRPKEQEVSVALGTVFLLNAVALFVFPAVGHAVGLDAIQFGRWCALAIHDTSSVVGAALQYGAEALEVATTVKLARALWIAPLALALEAWQRRTQGQENPGKARKPWFILGFVLASALVTWIPPLQPVGHTVALVSKQVLVLTLFLLGANLTSGTLRAVGLRPLALGVGLWVCMAGLSLGAVQS</sequence>
<dbReference type="PANTHER" id="PTHR30106">
    <property type="entry name" value="INNER MEMBRANE PROTEIN YEIH-RELATED"/>
    <property type="match status" value="1"/>
</dbReference>
<keyword evidence="3" id="KW-1003">Cell membrane</keyword>
<feature type="transmembrane region" description="Helical" evidence="7">
    <location>
        <begin position="128"/>
        <end position="149"/>
    </location>
</feature>
<evidence type="ECO:0000256" key="3">
    <source>
        <dbReference type="ARBA" id="ARBA00022475"/>
    </source>
</evidence>
<evidence type="ECO:0000256" key="1">
    <source>
        <dbReference type="ARBA" id="ARBA00004651"/>
    </source>
</evidence>
<accession>A0A1H7IYJ1</accession>
<proteinExistence type="inferred from homology"/>
<feature type="transmembrane region" description="Helical" evidence="7">
    <location>
        <begin position="44"/>
        <end position="64"/>
    </location>
</feature>
<feature type="transmembrane region" description="Helical" evidence="7">
    <location>
        <begin position="284"/>
        <end position="302"/>
    </location>
</feature>
<feature type="transmembrane region" description="Helical" evidence="7">
    <location>
        <begin position="98"/>
        <end position="121"/>
    </location>
</feature>
<evidence type="ECO:0000313" key="9">
    <source>
        <dbReference type="Proteomes" id="UP000182719"/>
    </source>
</evidence>
<evidence type="ECO:0000256" key="6">
    <source>
        <dbReference type="ARBA" id="ARBA00023136"/>
    </source>
</evidence>
<organism evidence="8 9">
    <name type="scientific">Stigmatella aurantiaca</name>
    <dbReference type="NCBI Taxonomy" id="41"/>
    <lineage>
        <taxon>Bacteria</taxon>
        <taxon>Pseudomonadati</taxon>
        <taxon>Myxococcota</taxon>
        <taxon>Myxococcia</taxon>
        <taxon>Myxococcales</taxon>
        <taxon>Cystobacterineae</taxon>
        <taxon>Archangiaceae</taxon>
        <taxon>Stigmatella</taxon>
    </lineage>
</organism>
<evidence type="ECO:0000256" key="4">
    <source>
        <dbReference type="ARBA" id="ARBA00022692"/>
    </source>
</evidence>
<keyword evidence="5 7" id="KW-1133">Transmembrane helix</keyword>
<feature type="transmembrane region" description="Helical" evidence="7">
    <location>
        <begin position="251"/>
        <end position="272"/>
    </location>
</feature>
<dbReference type="PANTHER" id="PTHR30106:SF1">
    <property type="entry name" value="UPF0324 MEMBRANE PROTEIN FN0533"/>
    <property type="match status" value="1"/>
</dbReference>
<name>A0A1H7IYJ1_STIAU</name>
<comment type="similarity">
    <text evidence="2">Belongs to the UPF0324 family.</text>
</comment>
<keyword evidence="6 7" id="KW-0472">Membrane</keyword>
<dbReference type="Proteomes" id="UP000182719">
    <property type="component" value="Unassembled WGS sequence"/>
</dbReference>
<evidence type="ECO:0000256" key="2">
    <source>
        <dbReference type="ARBA" id="ARBA00007977"/>
    </source>
</evidence>
<keyword evidence="9" id="KW-1185">Reference proteome</keyword>
<reference evidence="9" key="1">
    <citation type="submission" date="2016-10" db="EMBL/GenBank/DDBJ databases">
        <authorList>
            <person name="Varghese N."/>
            <person name="Submissions S."/>
        </authorList>
    </citation>
    <scope>NUCLEOTIDE SEQUENCE [LARGE SCALE GENOMIC DNA]</scope>
    <source>
        <strain evidence="9">DSM 17044</strain>
    </source>
</reference>
<evidence type="ECO:0000313" key="8">
    <source>
        <dbReference type="EMBL" id="SEK67274.1"/>
    </source>
</evidence>
<protein>
    <submittedName>
        <fullName evidence="8">Conserved hypothetical integral membrane protein</fullName>
    </submittedName>
</protein>
<feature type="transmembrane region" description="Helical" evidence="7">
    <location>
        <begin position="227"/>
        <end position="245"/>
    </location>
</feature>
<comment type="subcellular location">
    <subcellularLocation>
        <location evidence="1">Cell membrane</location>
        <topology evidence="1">Multi-pass membrane protein</topology>
    </subcellularLocation>
</comment>
<dbReference type="Pfam" id="PF03601">
    <property type="entry name" value="Cons_hypoth698"/>
    <property type="match status" value="1"/>
</dbReference>
<evidence type="ECO:0000256" key="5">
    <source>
        <dbReference type="ARBA" id="ARBA00022989"/>
    </source>
</evidence>
<dbReference type="InterPro" id="IPR018383">
    <property type="entry name" value="UPF0324_pro"/>
</dbReference>
<gene>
    <name evidence="8" type="ORF">SAMN05444354_10253</name>
</gene>